<organism evidence="1 2">
    <name type="scientific">Vermiconidia calcicola</name>
    <dbReference type="NCBI Taxonomy" id="1690605"/>
    <lineage>
        <taxon>Eukaryota</taxon>
        <taxon>Fungi</taxon>
        <taxon>Dikarya</taxon>
        <taxon>Ascomycota</taxon>
        <taxon>Pezizomycotina</taxon>
        <taxon>Dothideomycetes</taxon>
        <taxon>Dothideomycetidae</taxon>
        <taxon>Mycosphaerellales</taxon>
        <taxon>Extremaceae</taxon>
        <taxon>Vermiconidia</taxon>
    </lineage>
</organism>
<sequence length="670" mass="75405">MSQRPRQDPVSCGSCRKKKLKCNREQPCQNCVSREIPCDYKARSVSFVPSTTATFSSQVDNFLTLRSENAAIKARLERLEEIVYSQNSSSELNVRPAKARRLAKADSSTNTVISPPPTTVFNTPDAEVTKDYKGDFQWLEGVGTQENSRLPHLSLPFHTRTVSLDQIAQHAAWECPESRYILLPDQDQAMSIFGSYMEQLDPVQHLVHGPTVKRNLTHFYTQLQQGEAVEPNNSVLPLTIFASVAAFWGLGQCSSSRFPSSQVAAGVAIFWLRTAMDVLEHVRRSASASLETVQASIIAIFLIYNIEGFSPKVRALAYSALCTAKDLKLHRTDDPSSLAGGPHEGTYNVNPKHMRVKRPRNISDEELESKPADFDHPSSEPTIMAYYLQRIRLSEICRDVADLMWVSDADEVSVGDIKATDAKFDEMLSELPTFLRLDGGYRTDHEQLDPKEVHMRLQRYTVHLMTHSRRCKFHLPFLLRASVDAEYAFSREACLRAARTVIRVQRDLTRESGSLWIANSRLCCILHLLFYATVVLVMDLSVNRDAGSEEARKKEIQEACNTLEGAKQRSAAAGMFLESLMAVMRKHRIKLKNHDRIGIESPAFATRAAEASTLAPGYVDVFDGAQMDGEDSNNFEFEEIWQTYIDMDSSMNPQSWDALISDIENIYQGE</sequence>
<proteinExistence type="predicted"/>
<keyword evidence="2" id="KW-1185">Reference proteome</keyword>
<comment type="caution">
    <text evidence="1">The sequence shown here is derived from an EMBL/GenBank/DDBJ whole genome shotgun (WGS) entry which is preliminary data.</text>
</comment>
<dbReference type="EMBL" id="JAUTXU010000362">
    <property type="protein sequence ID" value="KAK3683183.1"/>
    <property type="molecule type" value="Genomic_DNA"/>
</dbReference>
<name>A0ACC3MBC5_9PEZI</name>
<evidence type="ECO:0000313" key="1">
    <source>
        <dbReference type="EMBL" id="KAK3683183.1"/>
    </source>
</evidence>
<dbReference type="Proteomes" id="UP001281147">
    <property type="component" value="Unassembled WGS sequence"/>
</dbReference>
<gene>
    <name evidence="1" type="ORF">LTR37_020468</name>
</gene>
<reference evidence="1" key="1">
    <citation type="submission" date="2023-07" db="EMBL/GenBank/DDBJ databases">
        <title>Black Yeasts Isolated from many extreme environments.</title>
        <authorList>
            <person name="Coleine C."/>
            <person name="Stajich J.E."/>
            <person name="Selbmann L."/>
        </authorList>
    </citation>
    <scope>NUCLEOTIDE SEQUENCE</scope>
    <source>
        <strain evidence="1">CCFEE 5714</strain>
    </source>
</reference>
<protein>
    <submittedName>
        <fullName evidence="1">Uncharacterized protein</fullName>
    </submittedName>
</protein>
<accession>A0ACC3MBC5</accession>
<evidence type="ECO:0000313" key="2">
    <source>
        <dbReference type="Proteomes" id="UP001281147"/>
    </source>
</evidence>